<dbReference type="Pfam" id="PF08495">
    <property type="entry name" value="FIST"/>
    <property type="match status" value="1"/>
</dbReference>
<dbReference type="EMBL" id="FXAO01000003">
    <property type="protein sequence ID" value="SMG25836.1"/>
    <property type="molecule type" value="Genomic_DNA"/>
</dbReference>
<evidence type="ECO:0000313" key="3">
    <source>
        <dbReference type="EMBL" id="SMG25836.1"/>
    </source>
</evidence>
<accession>A0A1X7JD08</accession>
<dbReference type="Proteomes" id="UP000193420">
    <property type="component" value="Unassembled WGS sequence"/>
</dbReference>
<dbReference type="PANTHER" id="PTHR40252">
    <property type="entry name" value="BLR0328 PROTEIN"/>
    <property type="match status" value="1"/>
</dbReference>
<evidence type="ECO:0000259" key="2">
    <source>
        <dbReference type="SMART" id="SM01204"/>
    </source>
</evidence>
<dbReference type="InterPro" id="IPR013702">
    <property type="entry name" value="FIST_domain_N"/>
</dbReference>
<dbReference type="STRING" id="188872.SAMN03080602_01676"/>
<keyword evidence="4" id="KW-1185">Reference proteome</keyword>
<organism evidence="3 4">
    <name type="scientific">Arenibacter troitsensis</name>
    <dbReference type="NCBI Taxonomy" id="188872"/>
    <lineage>
        <taxon>Bacteria</taxon>
        <taxon>Pseudomonadati</taxon>
        <taxon>Bacteroidota</taxon>
        <taxon>Flavobacteriia</taxon>
        <taxon>Flavobacteriales</taxon>
        <taxon>Flavobacteriaceae</taxon>
        <taxon>Arenibacter</taxon>
    </lineage>
</organism>
<dbReference type="SMART" id="SM01204">
    <property type="entry name" value="FIST_C"/>
    <property type="match status" value="1"/>
</dbReference>
<feature type="domain" description="FIST C-domain" evidence="2">
    <location>
        <begin position="247"/>
        <end position="385"/>
    </location>
</feature>
<reference evidence="4" key="1">
    <citation type="submission" date="2017-04" db="EMBL/GenBank/DDBJ databases">
        <authorList>
            <person name="Varghese N."/>
            <person name="Submissions S."/>
        </authorList>
    </citation>
    <scope>NUCLEOTIDE SEQUENCE [LARGE SCALE GENOMIC DNA]</scope>
    <source>
        <strain evidence="4">DSM 19835</strain>
    </source>
</reference>
<evidence type="ECO:0000313" key="4">
    <source>
        <dbReference type="Proteomes" id="UP000193420"/>
    </source>
</evidence>
<dbReference type="SMART" id="SM00897">
    <property type="entry name" value="FIST"/>
    <property type="match status" value="1"/>
</dbReference>
<name>A0A1X7JD08_9FLAO</name>
<dbReference type="InterPro" id="IPR019494">
    <property type="entry name" value="FIST_C"/>
</dbReference>
<evidence type="ECO:0000259" key="1">
    <source>
        <dbReference type="SMART" id="SM00897"/>
    </source>
</evidence>
<sequence length="405" mass="44729">MCPKKLDLYDLEILNVDTIYEEDFSYKYFIMKIYQHKILQLEDLNHLDLDFVPDVFFLFASPTFINTEEFVNQLAHKYENTKLIGCSTAGEILGNEVLDSTIALTAVKFEKTKLKIEEVDLLSCNIDSFEAGKTISGKLHGPDLRHIFVLSDGLIVNGAELVKGLHADLDKSVSITGGMAGDCSNFENTFVISGNQVASKKIVAVGLYGPELSIGFASKGGWDSFGIERLVTKSTNNILYELDGQPALELYKSFLGDMAKDLPGSGLLFPLSMRDEDNQIPVVRTILSIDEKNGSLTFAGNIPQGSYVRLMKANIDRIIGGAEQSALTAKGSTDEPHQLAFLISCVGRRLVMKQLVEEEVEAVNEVFGNNIYTTGFYSYGEIAPFDKFSPCTLHNQTMTITTFSE</sequence>
<dbReference type="Pfam" id="PF10442">
    <property type="entry name" value="FIST_C"/>
    <property type="match status" value="1"/>
</dbReference>
<proteinExistence type="predicted"/>
<dbReference type="AlphaFoldDB" id="A0A1X7JD08"/>
<dbReference type="PANTHER" id="PTHR40252:SF2">
    <property type="entry name" value="BLR0328 PROTEIN"/>
    <property type="match status" value="1"/>
</dbReference>
<feature type="domain" description="FIST" evidence="1">
    <location>
        <begin position="52"/>
        <end position="246"/>
    </location>
</feature>
<gene>
    <name evidence="3" type="ORF">SAMN03080602_01676</name>
</gene>
<protein>
    <submittedName>
        <fullName evidence="3">Uncharacterized conserved protein, contains FIST_N domain</fullName>
    </submittedName>
</protein>